<protein>
    <submittedName>
        <fullName evidence="1">Uncharacterized protein</fullName>
    </submittedName>
</protein>
<proteinExistence type="predicted"/>
<organism evidence="1">
    <name type="scientific">marine sediment metagenome</name>
    <dbReference type="NCBI Taxonomy" id="412755"/>
    <lineage>
        <taxon>unclassified sequences</taxon>
        <taxon>metagenomes</taxon>
        <taxon>ecological metagenomes</taxon>
    </lineage>
</organism>
<dbReference type="EMBL" id="BART01000866">
    <property type="protein sequence ID" value="GAG57832.1"/>
    <property type="molecule type" value="Genomic_DNA"/>
</dbReference>
<accession>X0ZI68</accession>
<reference evidence="1" key="1">
    <citation type="journal article" date="2014" name="Front. Microbiol.">
        <title>High frequency of phylogenetically diverse reductive dehalogenase-homologous genes in deep subseafloor sedimentary metagenomes.</title>
        <authorList>
            <person name="Kawai M."/>
            <person name="Futagami T."/>
            <person name="Toyoda A."/>
            <person name="Takaki Y."/>
            <person name="Nishi S."/>
            <person name="Hori S."/>
            <person name="Arai W."/>
            <person name="Tsubouchi T."/>
            <person name="Morono Y."/>
            <person name="Uchiyama I."/>
            <person name="Ito T."/>
            <person name="Fujiyama A."/>
            <person name="Inagaki F."/>
            <person name="Takami H."/>
        </authorList>
    </citation>
    <scope>NUCLEOTIDE SEQUENCE</scope>
    <source>
        <strain evidence="1">Expedition CK06-06</strain>
    </source>
</reference>
<sequence length="55" mass="6619">MHYTYICIDIVLVPRLNMDTSNMTKKELRLRVKYMAEEIEKLQQVCRDVKKAVME</sequence>
<dbReference type="AlphaFoldDB" id="X0ZI68"/>
<comment type="caution">
    <text evidence="1">The sequence shown here is derived from an EMBL/GenBank/DDBJ whole genome shotgun (WGS) entry which is preliminary data.</text>
</comment>
<name>X0ZI68_9ZZZZ</name>
<gene>
    <name evidence="1" type="ORF">S01H4_03506</name>
</gene>
<evidence type="ECO:0000313" key="1">
    <source>
        <dbReference type="EMBL" id="GAG57832.1"/>
    </source>
</evidence>